<feature type="region of interest" description="Disordered" evidence="1">
    <location>
        <begin position="835"/>
        <end position="889"/>
    </location>
</feature>
<feature type="region of interest" description="Disordered" evidence="1">
    <location>
        <begin position="1612"/>
        <end position="1661"/>
    </location>
</feature>
<organism evidence="2 3">
    <name type="scientific">Leptomonas seymouri</name>
    <dbReference type="NCBI Taxonomy" id="5684"/>
    <lineage>
        <taxon>Eukaryota</taxon>
        <taxon>Discoba</taxon>
        <taxon>Euglenozoa</taxon>
        <taxon>Kinetoplastea</taxon>
        <taxon>Metakinetoplastina</taxon>
        <taxon>Trypanosomatida</taxon>
        <taxon>Trypanosomatidae</taxon>
        <taxon>Leishmaniinae</taxon>
        <taxon>Leptomonas</taxon>
    </lineage>
</organism>
<feature type="region of interest" description="Disordered" evidence="1">
    <location>
        <begin position="1674"/>
        <end position="1695"/>
    </location>
</feature>
<sequence>MSNIGHNHAPPTGRLHLSHLQTGRASVDNAHHTQTKVNWLPRYTFDPTTLMEQSIEAELHRLYKGPAFDASPAHRYQTDPRRTYNDHQICTNQGAHRAAYHYFNGSAPSCDIHESLLKNKGMRQRRPACSGSRSALSSHHSASAFASAPPLPEDRCSRQRLKRILGDNDIEPVQNLVGMDGYFAERLHFSYLPLSKQGGAVRRTSTDGGKERADSNYLIRRGARGPASGLPHTSSISLPLANERPTTAPVAGTRGMHSHSRSALTSATAHAALYGIYSAPHPPASKAAGPPQSPAVGPESGRNNPEGAAKLSSALSFTATQTSSSKDTSDISSGSSEDVFFDEDALNLHLARVETSSPASPPRELQTSQTTPVVNPFLETAVSHDARKDRNALPQVLDVTRLPRASRSFASNAPGVASISIFGDVPHSTPAYATAPMMEERPPPSSRTTHTIAVELDKLAKIARRSSIDALIERLSQLRLQHQSMSHSSVLFPCRTAATSSSSTGKPPACRRRNSSSVRTQSLSAAHSRRSTTSVRRGSRLPRQPRHHSFQSASCRQDHSVDSEGDEDSVYVRLYRRCRRCECCEVPLPHEVARPQPQPPRTRKTVEGGRPHRNHHRLPEEPKLTSAPEPLECGVLGKPQEELSENGNVCSTSPPSSLQTHILRLKTHDEEKDVSIQSDQLHPSLTASIERELLRCITQQDGNEDVERAEQTAEVLRAFVKGLRYTAERIEADLASSAPGKNSCCRCGRESSRSEDVLTDAGQDVAVVNQALKAELLRLLSTEVYVPATMSSHVEQQREEQPQKLLPLWRISSDDASFSRPSLYATRGLLYPYNIPHPPHRDESAGTVQRKSGESQESAAYPNLFEEGKPTAEGEQPTAPSKESTATQQLQTHALLAEIKSEEAAAASLQVAQLRPMNDKSVQTSSPSSKNTSVTEKVAEGSSAAHVVAPKPSVSAKDLSNAECMRGKEALDFTFPSCKTENQGKLEEAVGSVSVARYSLSSFSPSTLAAVTPSVSPVTSEEAGRCTAAPTTATGTITSIAKEVEQQPPRDVDVQAAMHVSVMEVQLQLLTQMESFLRLRLDRDEDGARRDLNVDQLLRSETVDRFFLDSAESKERWALQSGSCYACDCIQIMEEMLAGWSDVVEEEREAWAQLLVNATAKAVLLNQRAEAKADVRELIVKLLYDEVRSRNSICFTEVLVRNELQSNLCEYVESYTREDISHVEVAAWLGIHHNLLRSAALTTQKAPSSMPDSARNMMEGAASTASSLDKQASDFVTSTNQSSTQERLSTKDTTMSCEVAQEYSRHAVAEGVPTAGSSAVFVASKFVASSLPQPVPLLGDEDEKEAAVHLSTVDTRLPSDTPMGAKGSYASIGEHDKADADNEVCSNAPPATAATAEAEPVCNCPSTVPAASGALALSSDLENPERERPMVAVQSQSAVLPSYTAGDASTSQNRIVVNVVKESFLALATSLTLGDVPVALPVTEMPFSPLKSQQRAFWEVHPANQAASKTDNAVQVAPVCRQGDATAVDSLETGLEAAEDEALTKEVLGAPAATGFTNCRTQDDSNTWVDGALAPVCVQERLGGTAGESSDRVADKQVEKAVAPATVLAEGTIPESQPHDHADAATPPGAYPLTREGTDSEMGSSRLSSPKRRRRRQRGTAYCHTFMADAIEIDEAGEIRSSEDEEEGNLDAGSPYETSATAVLYAAQAASCSQNSAYPPLWRVMAVPPGPPPDLNISAYAEASNLNHKEEKGDNSERQESQDRHGKCAPLEKLNLEPEDPQHSDQAALEVEDSAEANEQREEGAQAAAVALLAVRMDNNDALVARDCAPIYDHSLSVTSTELKKGVKEGDAAHASFLQAENRGFEPSGDNRCFLHPLPVRSEVSTPHAEDQSDDFSGLTPVSAKLSLEVRTGIDSARLRECNGQGFFKQRFQLPAALAQSMQKSAQPAQHCSQLKPSHSMSSLSSFSSRGKCRQDEEAGQAERAERVVEDRFQDDDDNTAPASSTRDASGDGDGAEWNASHRRSSCTGKDELVLMRERMLSKMRAREDHAVEPVGQANVAKIGHGFTKSSLRPRLSIDCQPEEARVCRTSHELSGSLFDGANLSNSSPGVVAQTQGTNHCAPCQHNEGDDQCVEDTFASGVHHSILYHDELAAEAVSISSPWRLSGNADLSRSRTQGNYIGSHDSDTLTPVSRRMRAECWEENGTFAVHGNLDTVGSPSTPEFVRMVLAAQLKNQLPMKGASMDAQETDVNALAAARVSLADVRNSDRKTETPRGIPIEETKNVHSTCHGGSSTAKELKVKVSTCEELSKFRGANSAEADDGCDVPLPSVAISVNSKAFSSGKHDISECAVPQTNNFVAKTTDRSSAASSSSATAPPQCAPPPWECSPGSHSLPVAEATKLFPLTQVNLDGWSRGTPKRCSRVRVRVPSPHPKALMLNNDNTYEESTSASADDDRDQCIAPKEEDTRFVTAMLRNSLNSEELVTAPLRKGVRIRLVDSCSDIAADHDAPQ</sequence>
<feature type="region of interest" description="Disordered" evidence="1">
    <location>
        <begin position="497"/>
        <end position="563"/>
    </location>
</feature>
<feature type="compositionally biased region" description="Basic and acidic residues" evidence="1">
    <location>
        <begin position="1973"/>
        <end position="1992"/>
    </location>
</feature>
<feature type="compositionally biased region" description="Low complexity" evidence="1">
    <location>
        <begin position="1958"/>
        <end position="1969"/>
    </location>
</feature>
<feature type="region of interest" description="Disordered" evidence="1">
    <location>
        <begin position="354"/>
        <end position="373"/>
    </location>
</feature>
<protein>
    <submittedName>
        <fullName evidence="2">Uncharacterized protein</fullName>
    </submittedName>
</protein>
<feature type="compositionally biased region" description="Low complexity" evidence="1">
    <location>
        <begin position="128"/>
        <end position="148"/>
    </location>
</feature>
<feature type="compositionally biased region" description="Polar residues" evidence="1">
    <location>
        <begin position="920"/>
        <end position="935"/>
    </location>
</feature>
<proteinExistence type="predicted"/>
<feature type="compositionally biased region" description="Basic residues" evidence="1">
    <location>
        <begin position="1649"/>
        <end position="1658"/>
    </location>
</feature>
<dbReference type="OMA" id="CECCEVP"/>
<gene>
    <name evidence="2" type="ORF">ABL78_0678</name>
</gene>
<accession>A0A0N1I9V9</accession>
<comment type="caution">
    <text evidence="2">The sequence shown here is derived from an EMBL/GenBank/DDBJ whole genome shotgun (WGS) entry which is preliminary data.</text>
</comment>
<feature type="region of interest" description="Disordered" evidence="1">
    <location>
        <begin position="1776"/>
        <end position="1803"/>
    </location>
</feature>
<evidence type="ECO:0000313" key="2">
    <source>
        <dbReference type="EMBL" id="KPI90160.1"/>
    </source>
</evidence>
<feature type="region of interest" description="Disordered" evidence="1">
    <location>
        <begin position="1244"/>
        <end position="1293"/>
    </location>
</feature>
<evidence type="ECO:0000313" key="3">
    <source>
        <dbReference type="Proteomes" id="UP000038009"/>
    </source>
</evidence>
<feature type="region of interest" description="Disordered" evidence="1">
    <location>
        <begin position="592"/>
        <end position="630"/>
    </location>
</feature>
<feature type="region of interest" description="Disordered" evidence="1">
    <location>
        <begin position="125"/>
        <end position="154"/>
    </location>
</feature>
<feature type="region of interest" description="Disordered" evidence="1">
    <location>
        <begin position="199"/>
        <end position="264"/>
    </location>
</feature>
<feature type="compositionally biased region" description="Polar residues" evidence="1">
    <location>
        <begin position="846"/>
        <end position="858"/>
    </location>
</feature>
<dbReference type="VEuPathDB" id="TriTrypDB:Lsey_0009_0090"/>
<dbReference type="EMBL" id="LJSK01000009">
    <property type="protein sequence ID" value="KPI90160.1"/>
    <property type="molecule type" value="Genomic_DNA"/>
</dbReference>
<dbReference type="Proteomes" id="UP000038009">
    <property type="component" value="Unassembled WGS sequence"/>
</dbReference>
<evidence type="ECO:0000256" key="1">
    <source>
        <dbReference type="SAM" id="MobiDB-lite"/>
    </source>
</evidence>
<feature type="compositionally biased region" description="Polar residues" evidence="1">
    <location>
        <begin position="1263"/>
        <end position="1293"/>
    </location>
</feature>
<keyword evidence="3" id="KW-1185">Reference proteome</keyword>
<feature type="compositionally biased region" description="Low complexity" evidence="1">
    <location>
        <begin position="2366"/>
        <end position="2378"/>
    </location>
</feature>
<name>A0A0N1I9V9_LEPSE</name>
<reference evidence="2 3" key="1">
    <citation type="journal article" date="2015" name="PLoS Pathog.">
        <title>Leptomonas seymouri: Adaptations to the Dixenous Life Cycle Analyzed by Genome Sequencing, Transcriptome Profiling and Co-infection with Leishmania donovani.</title>
        <authorList>
            <person name="Kraeva N."/>
            <person name="Butenko A."/>
            <person name="Hlavacova J."/>
            <person name="Kostygov A."/>
            <person name="Myskova J."/>
            <person name="Grybchuk D."/>
            <person name="Lestinova T."/>
            <person name="Votypka J."/>
            <person name="Volf P."/>
            <person name="Opperdoes F."/>
            <person name="Flegontov P."/>
            <person name="Lukes J."/>
            <person name="Yurchenko V."/>
        </authorList>
    </citation>
    <scope>NUCLEOTIDE SEQUENCE [LARGE SCALE GENOMIC DNA]</scope>
    <source>
        <strain evidence="2 3">ATCC 30220</strain>
    </source>
</reference>
<dbReference type="OrthoDB" id="266494at2759"/>
<feature type="compositionally biased region" description="Low complexity" evidence="1">
    <location>
        <begin position="320"/>
        <end position="336"/>
    </location>
</feature>
<feature type="region of interest" description="Disordered" evidence="1">
    <location>
        <begin position="2361"/>
        <end position="2388"/>
    </location>
</feature>
<feature type="compositionally biased region" description="Polar residues" evidence="1">
    <location>
        <begin position="878"/>
        <end position="889"/>
    </location>
</feature>
<feature type="region of interest" description="Disordered" evidence="1">
    <location>
        <begin position="1948"/>
        <end position="2031"/>
    </location>
</feature>
<feature type="compositionally biased region" description="Basic and acidic residues" evidence="1">
    <location>
        <begin position="204"/>
        <end position="214"/>
    </location>
</feature>
<feature type="region of interest" description="Disordered" evidence="1">
    <location>
        <begin position="1747"/>
        <end position="1766"/>
    </location>
</feature>
<feature type="compositionally biased region" description="Basic residues" evidence="1">
    <location>
        <begin position="537"/>
        <end position="549"/>
    </location>
</feature>
<feature type="compositionally biased region" description="Low complexity" evidence="1">
    <location>
        <begin position="522"/>
        <end position="536"/>
    </location>
</feature>
<feature type="compositionally biased region" description="Polar residues" evidence="1">
    <location>
        <begin position="1948"/>
        <end position="1957"/>
    </location>
</feature>
<feature type="region of interest" description="Disordered" evidence="1">
    <location>
        <begin position="283"/>
        <end position="336"/>
    </location>
</feature>
<feature type="region of interest" description="Disordered" evidence="1">
    <location>
        <begin position="917"/>
        <end position="946"/>
    </location>
</feature>